<evidence type="ECO:0000256" key="1">
    <source>
        <dbReference type="SAM" id="Phobius"/>
    </source>
</evidence>
<accession>A0A5N6WV65</accession>
<keyword evidence="1" id="KW-0472">Membrane</keyword>
<protein>
    <submittedName>
        <fullName evidence="2">Uncharacterized protein</fullName>
    </submittedName>
</protein>
<keyword evidence="3" id="KW-1185">Reference proteome</keyword>
<dbReference type="EMBL" id="ML741814">
    <property type="protein sequence ID" value="KAE8324774.1"/>
    <property type="molecule type" value="Genomic_DNA"/>
</dbReference>
<reference evidence="3" key="1">
    <citation type="submission" date="2019-04" db="EMBL/GenBank/DDBJ databases">
        <title>Friends and foes A comparative genomics studyof 23 Aspergillus species from section Flavi.</title>
        <authorList>
            <consortium name="DOE Joint Genome Institute"/>
            <person name="Kjaerbolling I."/>
            <person name="Vesth T."/>
            <person name="Frisvad J.C."/>
            <person name="Nybo J.L."/>
            <person name="Theobald S."/>
            <person name="Kildgaard S."/>
            <person name="Isbrandt T."/>
            <person name="Kuo A."/>
            <person name="Sato A."/>
            <person name="Lyhne E.K."/>
            <person name="Kogle M.E."/>
            <person name="Wiebenga A."/>
            <person name="Kun R.S."/>
            <person name="Lubbers R.J."/>
            <person name="Makela M.R."/>
            <person name="Barry K."/>
            <person name="Chovatia M."/>
            <person name="Clum A."/>
            <person name="Daum C."/>
            <person name="Haridas S."/>
            <person name="He G."/>
            <person name="LaButti K."/>
            <person name="Lipzen A."/>
            <person name="Mondo S."/>
            <person name="Riley R."/>
            <person name="Salamov A."/>
            <person name="Simmons B.A."/>
            <person name="Magnuson J.K."/>
            <person name="Henrissat B."/>
            <person name="Mortensen U.H."/>
            <person name="Larsen T.O."/>
            <person name="Devries R.P."/>
            <person name="Grigoriev I.V."/>
            <person name="Machida M."/>
            <person name="Baker S.E."/>
            <person name="Andersen M.R."/>
        </authorList>
    </citation>
    <scope>NUCLEOTIDE SEQUENCE [LARGE SCALE GENOMIC DNA]</scope>
    <source>
        <strain evidence="3">CBS 130017</strain>
    </source>
</reference>
<evidence type="ECO:0000313" key="3">
    <source>
        <dbReference type="Proteomes" id="UP000325945"/>
    </source>
</evidence>
<keyword evidence="1" id="KW-1133">Transmembrane helix</keyword>
<name>A0A5N6WV65_9EURO</name>
<evidence type="ECO:0000313" key="2">
    <source>
        <dbReference type="EMBL" id="KAE8324774.1"/>
    </source>
</evidence>
<proteinExistence type="predicted"/>
<sequence>MVEGPDRRRISVNVSHGSGFQSTCISKALWIMLVVSYIALVVDEITFGYSRMPALITT</sequence>
<dbReference type="AlphaFoldDB" id="A0A5N6WV65"/>
<keyword evidence="1" id="KW-0812">Transmembrane</keyword>
<dbReference type="Proteomes" id="UP000325945">
    <property type="component" value="Unassembled WGS sequence"/>
</dbReference>
<gene>
    <name evidence="2" type="ORF">BDV39DRAFT_179889</name>
</gene>
<organism evidence="2 3">
    <name type="scientific">Aspergillus sergii</name>
    <dbReference type="NCBI Taxonomy" id="1034303"/>
    <lineage>
        <taxon>Eukaryota</taxon>
        <taxon>Fungi</taxon>
        <taxon>Dikarya</taxon>
        <taxon>Ascomycota</taxon>
        <taxon>Pezizomycotina</taxon>
        <taxon>Eurotiomycetes</taxon>
        <taxon>Eurotiomycetidae</taxon>
        <taxon>Eurotiales</taxon>
        <taxon>Aspergillaceae</taxon>
        <taxon>Aspergillus</taxon>
        <taxon>Aspergillus subgen. Circumdati</taxon>
    </lineage>
</organism>
<feature type="transmembrane region" description="Helical" evidence="1">
    <location>
        <begin position="20"/>
        <end position="42"/>
    </location>
</feature>